<keyword evidence="2" id="KW-0472">Membrane</keyword>
<feature type="transmembrane region" description="Helical" evidence="2">
    <location>
        <begin position="137"/>
        <end position="158"/>
    </location>
</feature>
<comment type="caution">
    <text evidence="3">The sequence shown here is derived from an EMBL/GenBank/DDBJ whole genome shotgun (WGS) entry which is preliminary data.</text>
</comment>
<keyword evidence="2" id="KW-1133">Transmembrane helix</keyword>
<dbReference type="AlphaFoldDB" id="A0AAD9E495"/>
<evidence type="ECO:0000313" key="3">
    <source>
        <dbReference type="EMBL" id="KAK1803839.1"/>
    </source>
</evidence>
<feature type="region of interest" description="Disordered" evidence="1">
    <location>
        <begin position="414"/>
        <end position="437"/>
    </location>
</feature>
<sequence>MKLSGQGLCTIVSSSLLFVCAISTVVVGFKCISLGAQVKVHFHLGTAAGAFYSGILVGLGQVLLGMALVCCKGKPGCRNFFLFGILVFLLGVLTAFSGAVVDGDTVSLVERKYSHYCLDSVDLNPVCDQLKEYQRGLVISTILNTLECLLGLMNLVVIKRYQTAQFYRRRRTQRQSAGAIILNEERDFAVSEFQPVSYINLGVFHVFDEAGVEVQCCGHPSIELPGYSPSDPELNQSYPFSYPLPNELPPAYEDIFPGEATERTASSVDEAAGIDSITTNSAAINHAGNTPDNTSLQQMTDHPPSQPLNNSSQVRHRDPAATDTAVPVPLPPTAPYRSTDSDGIITSLARGSRVQRLSVIGLSMAVELTHPLRLAAAIVGSDALSGLLVVLLLTGLMMGDAVLWLKHHRHCRQPMRHGNRRGQSRRDGTYNPKDNPSALRTQTLCRLASHGMVEEGESIGKDFPPQLSPSKNGVWQQRRKKARLLLGVGRRVLRTESISYCLTWVEVGEHSRGALKVALEMAHTSGLATCGNRQPLAITVAVLWNRSSFTAFQLAFGWLQPLTPLLKPGGGGGRPVRRNPSSWTVSLSGRMEPGRRREPSVPATPDGGPHTRDSAGRRGQGYFQVSPEQHCPDAASPLTLIACQKQQDGLGSGSGKVPQRWKRLPVLNIITGHDLSHKTMLNVGGKTGAREQGLNAEMSRQTDHLASPAAMMAAPHASKPLNVETGPGGRLPCQREERTRAPQLLNEATSGCWMLRSAELRRSRPICTVNSAKRKD</sequence>
<proteinExistence type="predicted"/>
<feature type="compositionally biased region" description="Basic residues" evidence="1">
    <location>
        <begin position="414"/>
        <end position="423"/>
    </location>
</feature>
<feature type="region of interest" description="Disordered" evidence="1">
    <location>
        <begin position="283"/>
        <end position="341"/>
    </location>
</feature>
<accession>A0AAD9E495</accession>
<protein>
    <recommendedName>
        <fullName evidence="5">Transmembrane protein 271</fullName>
    </recommendedName>
</protein>
<dbReference type="EMBL" id="JAROKS010000004">
    <property type="protein sequence ID" value="KAK1803839.1"/>
    <property type="molecule type" value="Genomic_DNA"/>
</dbReference>
<dbReference type="Proteomes" id="UP001239994">
    <property type="component" value="Unassembled WGS sequence"/>
</dbReference>
<evidence type="ECO:0000256" key="1">
    <source>
        <dbReference type="SAM" id="MobiDB-lite"/>
    </source>
</evidence>
<evidence type="ECO:0000256" key="2">
    <source>
        <dbReference type="SAM" id="Phobius"/>
    </source>
</evidence>
<gene>
    <name evidence="3" type="ORF">P4O66_003792</name>
</gene>
<feature type="compositionally biased region" description="Polar residues" evidence="1">
    <location>
        <begin position="283"/>
        <end position="300"/>
    </location>
</feature>
<keyword evidence="4" id="KW-1185">Reference proteome</keyword>
<name>A0AAD9E495_9TELE</name>
<evidence type="ECO:0000313" key="4">
    <source>
        <dbReference type="Proteomes" id="UP001239994"/>
    </source>
</evidence>
<feature type="transmembrane region" description="Helical" evidence="2">
    <location>
        <begin position="80"/>
        <end position="101"/>
    </location>
</feature>
<keyword evidence="2" id="KW-0812">Transmembrane</keyword>
<feature type="transmembrane region" description="Helical" evidence="2">
    <location>
        <begin position="384"/>
        <end position="405"/>
    </location>
</feature>
<feature type="transmembrane region" description="Helical" evidence="2">
    <location>
        <begin position="44"/>
        <end position="68"/>
    </location>
</feature>
<feature type="region of interest" description="Disordered" evidence="1">
    <location>
        <begin position="568"/>
        <end position="620"/>
    </location>
</feature>
<reference evidence="3" key="1">
    <citation type="submission" date="2023-03" db="EMBL/GenBank/DDBJ databases">
        <title>Electrophorus voltai genome.</title>
        <authorList>
            <person name="Bian C."/>
        </authorList>
    </citation>
    <scope>NUCLEOTIDE SEQUENCE</scope>
    <source>
        <strain evidence="3">CB-2022</strain>
        <tissue evidence="3">Muscle</tissue>
    </source>
</reference>
<evidence type="ECO:0008006" key="5">
    <source>
        <dbReference type="Google" id="ProtNLM"/>
    </source>
</evidence>
<organism evidence="3 4">
    <name type="scientific">Electrophorus voltai</name>
    <dbReference type="NCBI Taxonomy" id="2609070"/>
    <lineage>
        <taxon>Eukaryota</taxon>
        <taxon>Metazoa</taxon>
        <taxon>Chordata</taxon>
        <taxon>Craniata</taxon>
        <taxon>Vertebrata</taxon>
        <taxon>Euteleostomi</taxon>
        <taxon>Actinopterygii</taxon>
        <taxon>Neopterygii</taxon>
        <taxon>Teleostei</taxon>
        <taxon>Ostariophysi</taxon>
        <taxon>Gymnotiformes</taxon>
        <taxon>Gymnotoidei</taxon>
        <taxon>Gymnotidae</taxon>
        <taxon>Electrophorus</taxon>
    </lineage>
</organism>